<evidence type="ECO:0000256" key="3">
    <source>
        <dbReference type="PROSITE-ProRule" id="PRU10141"/>
    </source>
</evidence>
<feature type="domain" description="Protein kinase" evidence="5">
    <location>
        <begin position="337"/>
        <end position="577"/>
    </location>
</feature>
<dbReference type="GO" id="GO:0004672">
    <property type="term" value="F:protein kinase activity"/>
    <property type="evidence" value="ECO:0007669"/>
    <property type="project" value="InterPro"/>
</dbReference>
<feature type="region of interest" description="Disordered" evidence="4">
    <location>
        <begin position="264"/>
        <end position="286"/>
    </location>
</feature>
<keyword evidence="6" id="KW-1185">Reference proteome</keyword>
<dbReference type="GeneID" id="116306870"/>
<organism evidence="6 7">
    <name type="scientific">Actinia tenebrosa</name>
    <name type="common">Australian red waratah sea anemone</name>
    <dbReference type="NCBI Taxonomy" id="6105"/>
    <lineage>
        <taxon>Eukaryota</taxon>
        <taxon>Metazoa</taxon>
        <taxon>Cnidaria</taxon>
        <taxon>Anthozoa</taxon>
        <taxon>Hexacorallia</taxon>
        <taxon>Actiniaria</taxon>
        <taxon>Actiniidae</taxon>
        <taxon>Actinia</taxon>
    </lineage>
</organism>
<dbReference type="Proteomes" id="UP000515163">
    <property type="component" value="Unplaced"/>
</dbReference>
<evidence type="ECO:0000256" key="1">
    <source>
        <dbReference type="ARBA" id="ARBA00022741"/>
    </source>
</evidence>
<dbReference type="PROSITE" id="PS00107">
    <property type="entry name" value="PROTEIN_KINASE_ATP"/>
    <property type="match status" value="1"/>
</dbReference>
<dbReference type="Gene3D" id="3.30.200.20">
    <property type="entry name" value="Phosphorylase Kinase, domain 1"/>
    <property type="match status" value="2"/>
</dbReference>
<evidence type="ECO:0000313" key="6">
    <source>
        <dbReference type="Proteomes" id="UP000515163"/>
    </source>
</evidence>
<dbReference type="InterPro" id="IPR008266">
    <property type="entry name" value="Tyr_kinase_AS"/>
</dbReference>
<evidence type="ECO:0000259" key="5">
    <source>
        <dbReference type="PROSITE" id="PS50011"/>
    </source>
</evidence>
<dbReference type="Gene3D" id="1.10.510.10">
    <property type="entry name" value="Transferase(Phosphotransferase) domain 1"/>
    <property type="match status" value="2"/>
</dbReference>
<feature type="domain" description="Protein kinase" evidence="5">
    <location>
        <begin position="698"/>
        <end position="942"/>
    </location>
</feature>
<dbReference type="SUPFAM" id="SSF56112">
    <property type="entry name" value="Protein kinase-like (PK-like)"/>
    <property type="match status" value="2"/>
</dbReference>
<dbReference type="RefSeq" id="XP_031572853.1">
    <property type="nucleotide sequence ID" value="XM_031716993.1"/>
</dbReference>
<proteinExistence type="predicted"/>
<feature type="compositionally biased region" description="Basic and acidic residues" evidence="4">
    <location>
        <begin position="264"/>
        <end position="274"/>
    </location>
</feature>
<dbReference type="InterPro" id="IPR051681">
    <property type="entry name" value="Ser/Thr_Kinases-Pseudokinases"/>
</dbReference>
<dbReference type="Pfam" id="PF00069">
    <property type="entry name" value="Pkinase"/>
    <property type="match status" value="1"/>
</dbReference>
<dbReference type="InParanoid" id="A0A6P8J4D0"/>
<dbReference type="InterPro" id="IPR001245">
    <property type="entry name" value="Ser-Thr/Tyr_kinase_cat_dom"/>
</dbReference>
<evidence type="ECO:0000256" key="2">
    <source>
        <dbReference type="ARBA" id="ARBA00022840"/>
    </source>
</evidence>
<dbReference type="PANTHER" id="PTHR44329">
    <property type="entry name" value="SERINE/THREONINE-PROTEIN KINASE TNNI3K-RELATED"/>
    <property type="match status" value="1"/>
</dbReference>
<dbReference type="PROSITE" id="PS00109">
    <property type="entry name" value="PROTEIN_KINASE_TYR"/>
    <property type="match status" value="2"/>
</dbReference>
<dbReference type="PROSITE" id="PS50011">
    <property type="entry name" value="PROTEIN_KINASE_DOM"/>
    <property type="match status" value="2"/>
</dbReference>
<dbReference type="AlphaFoldDB" id="A0A6P8J4D0"/>
<reference evidence="7" key="1">
    <citation type="submission" date="2025-08" db="UniProtKB">
        <authorList>
            <consortium name="RefSeq"/>
        </authorList>
    </citation>
    <scope>IDENTIFICATION</scope>
    <source>
        <tissue evidence="7">Tentacle</tissue>
    </source>
</reference>
<protein>
    <submittedName>
        <fullName evidence="7">Uncharacterized protein LOC116306870</fullName>
    </submittedName>
</protein>
<name>A0A6P8J4D0_ACTTE</name>
<dbReference type="InterPro" id="IPR017441">
    <property type="entry name" value="Protein_kinase_ATP_BS"/>
</dbReference>
<keyword evidence="1 3" id="KW-0547">Nucleotide-binding</keyword>
<feature type="compositionally biased region" description="Basic and acidic residues" evidence="4">
    <location>
        <begin position="663"/>
        <end position="679"/>
    </location>
</feature>
<evidence type="ECO:0000256" key="4">
    <source>
        <dbReference type="SAM" id="MobiDB-lite"/>
    </source>
</evidence>
<sequence length="942" mass="108786">MSNPSEWTFKLLIYESEYREIQAWTLKHQDRETGGDLFGLWADDCTAVVQLVLGPGEHCRRTSTSFYQDLDYLKRMGDVLTSEEGLCHIGEWHSHHTLSLMETSEGDERTIWSNMDRYGLSRFCLFITNILTKWRWQSLSSVPDKTTVNGFLFEVDRRHQRRLPVLHAEFILLQEESPFRLKYIGAIRDGAESLNTVQDHLRVVKKCQQLELELNKVLQAKQELETSLTAELQETNKELRIIKQQFDGLENTLAAERQVREETERRLHSNEQRSSELQTSLAAQTQAREETARRLHVSEQRSHELETILATVQQELEESRRSNEPSCDWILDRNEISLSDTEIGVGAWGRVVEGTFGGSEVAVKEIHQVIMSPHNRRLFEREMNIASKCRHPCLLQFIGATNDDQSPLFVTELLETNLRAVLHERPLEPFELTTIALDVAKGLNYLHLKRPDPIVHRDISSANVLLWKKGANWRAKVSDYGTANFLQTTMTACPGAVIYSAPEAHTSKQSPKVDVYSFGVLLCEMNIREFPDVNKRNQQIARVTNTFHKRLIRRCLLQDSKKRPSMAEIIEEIKPLAQRQSREETERFYSSKQRSHELETSLAAERHAREETERRLHSSEHRSHELETSLAAERQAKEETERRLYSSEQRSRELETSLTEQTQGRKELKAALDEEQKAHEETRRNTFGYWSLTRNEIALSDMIITEEEWGNVIEGSFYDCKVAVKVIHPSILPRARTHRDRSFFEREIKTAIECRHPCLLQFIGATFDDQIGPLFVTELPDTNLRTLLQEHPLEPSNVTTIALDVAKGINYLHQKRPDPIVHGDIRSDNVLLWKKGGAGWQAKISDFCTNNILQQSITNFPLDSIYVAPEAQTFKSVKVDVYSFGVLLWEMNTGELPDKKRKDQQIARLSSDYESIVTRCLREDPEKRPSMAKIIEKIKTLL</sequence>
<dbReference type="PANTHER" id="PTHR44329:SF298">
    <property type="entry name" value="MIXED LINEAGE KINASE DOMAIN-LIKE PROTEIN"/>
    <property type="match status" value="1"/>
</dbReference>
<dbReference type="GO" id="GO:0097527">
    <property type="term" value="P:necroptotic signaling pathway"/>
    <property type="evidence" value="ECO:0007669"/>
    <property type="project" value="TreeGrafter"/>
</dbReference>
<feature type="binding site" evidence="3">
    <location>
        <position position="364"/>
    </location>
    <ligand>
        <name>ATP</name>
        <dbReference type="ChEBI" id="CHEBI:30616"/>
    </ligand>
</feature>
<dbReference type="Pfam" id="PF07714">
    <property type="entry name" value="PK_Tyr_Ser-Thr"/>
    <property type="match status" value="1"/>
</dbReference>
<feature type="compositionally biased region" description="Basic and acidic residues" evidence="4">
    <location>
        <begin position="580"/>
        <end position="627"/>
    </location>
</feature>
<dbReference type="KEGG" id="aten:116306870"/>
<feature type="compositionally biased region" description="Polar residues" evidence="4">
    <location>
        <begin position="275"/>
        <end position="286"/>
    </location>
</feature>
<accession>A0A6P8J4D0</accession>
<evidence type="ECO:0000313" key="7">
    <source>
        <dbReference type="RefSeq" id="XP_031572853.1"/>
    </source>
</evidence>
<dbReference type="OrthoDB" id="4062651at2759"/>
<feature type="compositionally biased region" description="Basic and acidic residues" evidence="4">
    <location>
        <begin position="634"/>
        <end position="655"/>
    </location>
</feature>
<dbReference type="GO" id="GO:0005524">
    <property type="term" value="F:ATP binding"/>
    <property type="evidence" value="ECO:0007669"/>
    <property type="project" value="UniProtKB-UniRule"/>
</dbReference>
<keyword evidence="2 3" id="KW-0067">ATP-binding</keyword>
<gene>
    <name evidence="7" type="primary">LOC116306870</name>
</gene>
<dbReference type="InterPro" id="IPR000719">
    <property type="entry name" value="Prot_kinase_dom"/>
</dbReference>
<feature type="region of interest" description="Disordered" evidence="4">
    <location>
        <begin position="576"/>
        <end position="679"/>
    </location>
</feature>
<dbReference type="InterPro" id="IPR011009">
    <property type="entry name" value="Kinase-like_dom_sf"/>
</dbReference>